<proteinExistence type="predicted"/>
<accession>A0A6D2J127</accession>
<keyword evidence="2" id="KW-1185">Reference proteome</keyword>
<name>A0A6D2J127_9BRAS</name>
<reference evidence="1" key="1">
    <citation type="submission" date="2020-01" db="EMBL/GenBank/DDBJ databases">
        <authorList>
            <person name="Mishra B."/>
        </authorList>
    </citation>
    <scope>NUCLEOTIDE SEQUENCE [LARGE SCALE GENOMIC DNA]</scope>
</reference>
<evidence type="ECO:0000313" key="2">
    <source>
        <dbReference type="Proteomes" id="UP000467841"/>
    </source>
</evidence>
<gene>
    <name evidence="1" type="ORF">MERR_LOCUS20758</name>
</gene>
<comment type="caution">
    <text evidence="1">The sequence shown here is derived from an EMBL/GenBank/DDBJ whole genome shotgun (WGS) entry which is preliminary data.</text>
</comment>
<evidence type="ECO:0000313" key="1">
    <source>
        <dbReference type="EMBL" id="CAA7033523.1"/>
    </source>
</evidence>
<dbReference type="Proteomes" id="UP000467841">
    <property type="component" value="Unassembled WGS sequence"/>
</dbReference>
<dbReference type="AlphaFoldDB" id="A0A6D2J127"/>
<dbReference type="EMBL" id="CACVBM020001133">
    <property type="protein sequence ID" value="CAA7033523.1"/>
    <property type="molecule type" value="Genomic_DNA"/>
</dbReference>
<protein>
    <submittedName>
        <fullName evidence="1">Uncharacterized protein</fullName>
    </submittedName>
</protein>
<sequence length="125" mass="14341">MGEMQMERDGMVCWRLERTWASVERFCSAIRVAPTMNILPCGVSSLPLCGCKRVMPRSLAVWVGMRLMQDPESLSVLSKCMQTRSSRTTEDLVEVDFTTGRKRRQRTQRVQEKPEVLVTDTMEVP</sequence>
<organism evidence="1 2">
    <name type="scientific">Microthlaspi erraticum</name>
    <dbReference type="NCBI Taxonomy" id="1685480"/>
    <lineage>
        <taxon>Eukaryota</taxon>
        <taxon>Viridiplantae</taxon>
        <taxon>Streptophyta</taxon>
        <taxon>Embryophyta</taxon>
        <taxon>Tracheophyta</taxon>
        <taxon>Spermatophyta</taxon>
        <taxon>Magnoliopsida</taxon>
        <taxon>eudicotyledons</taxon>
        <taxon>Gunneridae</taxon>
        <taxon>Pentapetalae</taxon>
        <taxon>rosids</taxon>
        <taxon>malvids</taxon>
        <taxon>Brassicales</taxon>
        <taxon>Brassicaceae</taxon>
        <taxon>Coluteocarpeae</taxon>
        <taxon>Microthlaspi</taxon>
    </lineage>
</organism>